<evidence type="ECO:0000313" key="1">
    <source>
        <dbReference type="EMBL" id="GBN03645.1"/>
    </source>
</evidence>
<protein>
    <submittedName>
        <fullName evidence="1">Uncharacterized protein</fullName>
    </submittedName>
</protein>
<reference evidence="1 2" key="1">
    <citation type="journal article" date="2019" name="Sci. Rep.">
        <title>Orb-weaving spider Araneus ventricosus genome elucidates the spidroin gene catalogue.</title>
        <authorList>
            <person name="Kono N."/>
            <person name="Nakamura H."/>
            <person name="Ohtoshi R."/>
            <person name="Moran D.A.P."/>
            <person name="Shinohara A."/>
            <person name="Yoshida Y."/>
            <person name="Fujiwara M."/>
            <person name="Mori M."/>
            <person name="Tomita M."/>
            <person name="Arakawa K."/>
        </authorList>
    </citation>
    <scope>NUCLEOTIDE SEQUENCE [LARGE SCALE GENOMIC DNA]</scope>
</reference>
<dbReference type="EMBL" id="BGPR01004815">
    <property type="protein sequence ID" value="GBN03645.1"/>
    <property type="molecule type" value="Genomic_DNA"/>
</dbReference>
<comment type="caution">
    <text evidence="1">The sequence shown here is derived from an EMBL/GenBank/DDBJ whole genome shotgun (WGS) entry which is preliminary data.</text>
</comment>
<proteinExistence type="predicted"/>
<name>A0A4Y2KMS2_ARAVE</name>
<dbReference type="OrthoDB" id="10543905at2759"/>
<keyword evidence="2" id="KW-1185">Reference proteome</keyword>
<dbReference type="Proteomes" id="UP000499080">
    <property type="component" value="Unassembled WGS sequence"/>
</dbReference>
<accession>A0A4Y2KMS2</accession>
<sequence length="92" mass="10642">MNLRYRHFHADDDELHQGVFLQDPCQESETYKGIFSSRWNFSKEGGGESRQLFRSNSIKKEVSIALSASSEIETANIRILLLQTANWYKGCR</sequence>
<organism evidence="1 2">
    <name type="scientific">Araneus ventricosus</name>
    <name type="common">Orbweaver spider</name>
    <name type="synonym">Epeira ventricosa</name>
    <dbReference type="NCBI Taxonomy" id="182803"/>
    <lineage>
        <taxon>Eukaryota</taxon>
        <taxon>Metazoa</taxon>
        <taxon>Ecdysozoa</taxon>
        <taxon>Arthropoda</taxon>
        <taxon>Chelicerata</taxon>
        <taxon>Arachnida</taxon>
        <taxon>Araneae</taxon>
        <taxon>Araneomorphae</taxon>
        <taxon>Entelegynae</taxon>
        <taxon>Araneoidea</taxon>
        <taxon>Araneidae</taxon>
        <taxon>Araneus</taxon>
    </lineage>
</organism>
<gene>
    <name evidence="1" type="ORF">AVEN_173151_1</name>
</gene>
<dbReference type="AlphaFoldDB" id="A0A4Y2KMS2"/>
<evidence type="ECO:0000313" key="2">
    <source>
        <dbReference type="Proteomes" id="UP000499080"/>
    </source>
</evidence>